<feature type="transmembrane region" description="Helical" evidence="2">
    <location>
        <begin position="12"/>
        <end position="31"/>
    </location>
</feature>
<dbReference type="InterPro" id="IPR018674">
    <property type="entry name" value="DUF2142_membrane"/>
</dbReference>
<keyword evidence="2" id="KW-0812">Transmembrane</keyword>
<name>A0A1I0K197_9FIRM</name>
<keyword evidence="4" id="KW-1185">Reference proteome</keyword>
<reference evidence="4" key="1">
    <citation type="submission" date="2016-10" db="EMBL/GenBank/DDBJ databases">
        <authorList>
            <person name="Varghese N."/>
            <person name="Submissions S."/>
        </authorList>
    </citation>
    <scope>NUCLEOTIDE SEQUENCE [LARGE SCALE GENOMIC DNA]</scope>
    <source>
        <strain evidence="4">NLAE-zl-G277</strain>
    </source>
</reference>
<keyword evidence="2" id="KW-1133">Transmembrane helix</keyword>
<gene>
    <name evidence="3" type="ORF">SAMN05216313_14222</name>
</gene>
<dbReference type="AlphaFoldDB" id="A0A1I0K197"/>
<organism evidence="3 4">
    <name type="scientific">Enterocloster lavalensis</name>
    <dbReference type="NCBI Taxonomy" id="460384"/>
    <lineage>
        <taxon>Bacteria</taxon>
        <taxon>Bacillati</taxon>
        <taxon>Bacillota</taxon>
        <taxon>Clostridia</taxon>
        <taxon>Lachnospirales</taxon>
        <taxon>Lachnospiraceae</taxon>
        <taxon>Enterocloster</taxon>
    </lineage>
</organism>
<feature type="transmembrane region" description="Helical" evidence="2">
    <location>
        <begin position="569"/>
        <end position="590"/>
    </location>
</feature>
<dbReference type="EMBL" id="FOIM01000042">
    <property type="protein sequence ID" value="SEU17357.1"/>
    <property type="molecule type" value="Genomic_DNA"/>
</dbReference>
<evidence type="ECO:0000313" key="3">
    <source>
        <dbReference type="EMBL" id="SEU17357.1"/>
    </source>
</evidence>
<dbReference type="RefSeq" id="WP_242956501.1">
    <property type="nucleotide sequence ID" value="NZ_FOIM01000042.1"/>
</dbReference>
<feature type="transmembrane region" description="Helical" evidence="2">
    <location>
        <begin position="296"/>
        <end position="315"/>
    </location>
</feature>
<feature type="transmembrane region" description="Helical" evidence="2">
    <location>
        <begin position="81"/>
        <end position="100"/>
    </location>
</feature>
<feature type="region of interest" description="Disordered" evidence="1">
    <location>
        <begin position="207"/>
        <end position="227"/>
    </location>
</feature>
<accession>A0A1I0K197</accession>
<feature type="transmembrane region" description="Helical" evidence="2">
    <location>
        <begin position="384"/>
        <end position="407"/>
    </location>
</feature>
<feature type="transmembrane region" description="Helical" evidence="2">
    <location>
        <begin position="51"/>
        <end position="72"/>
    </location>
</feature>
<evidence type="ECO:0000256" key="1">
    <source>
        <dbReference type="SAM" id="MobiDB-lite"/>
    </source>
</evidence>
<feature type="transmembrane region" description="Helical" evidence="2">
    <location>
        <begin position="263"/>
        <end position="284"/>
    </location>
</feature>
<sequence>MSANDKKLQLRTPGLRLLAACALAVAVLGLWHGLDVRDGIARTGNRFLYGWYGAAFVWGMGLLAASGWLLLIRRQWSLERVFVVCSLALGVLFAAVLPPLSAPDEVAHYISAYQVSNRLMGKTAADEDGRVLIRAQDAWVEDLEDVLADDGSGRTSDRDSAVLGQMMTQYTYGEIRGGGPGGGEAAAAPGGGMAEVAGGGEAAAAPDGGMAEAVGGGEAEAAPGGGKSAAVSGDGVAVSYQPAVHTTPLAYAPQAVGITLARALGLGSIGLLFLGRLFNLLFYTGMGYLTMRRMPFGKEVVFGVGLLPMTLNLVSSMSYDVMILAMTAYFTAVCLDLAYRAERVRLLDVAVLALVMAVMGPCKMVYGVIAGLCLLIPVKKFGGWGRWLAAAAAVLGAFALAMLVVNSQTVALYTGIQDRHVIWADEPGYSFAQLVHSPLLVLKMCYSTLVWQGGELFSGMIGGSLGNMDPVLNTPYIIVLGLAFTLLMLALRKPGESLKISGGQRVWIWVICLICLGALMFSMLLAWTPVSASFIRGVQGRYLLPLLPIFALSLKNDRLVRTDCDDRKLLFGMICMDVYVILRIFSVVCLRV</sequence>
<feature type="transmembrane region" description="Helical" evidence="2">
    <location>
        <begin position="351"/>
        <end position="378"/>
    </location>
</feature>
<dbReference type="STRING" id="460384.SAMN05216313_14222"/>
<keyword evidence="2" id="KW-0472">Membrane</keyword>
<feature type="compositionally biased region" description="Gly residues" evidence="1">
    <location>
        <begin position="214"/>
        <end position="227"/>
    </location>
</feature>
<feature type="transmembrane region" description="Helical" evidence="2">
    <location>
        <begin position="471"/>
        <end position="491"/>
    </location>
</feature>
<feature type="transmembrane region" description="Helical" evidence="2">
    <location>
        <begin position="506"/>
        <end position="527"/>
    </location>
</feature>
<dbReference type="Proteomes" id="UP000198508">
    <property type="component" value="Unassembled WGS sequence"/>
</dbReference>
<dbReference type="Pfam" id="PF09913">
    <property type="entry name" value="DUF2142"/>
    <property type="match status" value="1"/>
</dbReference>
<proteinExistence type="predicted"/>
<protein>
    <submittedName>
        <fullName evidence="3">Predicted membrane protein</fullName>
    </submittedName>
</protein>
<evidence type="ECO:0000313" key="4">
    <source>
        <dbReference type="Proteomes" id="UP000198508"/>
    </source>
</evidence>
<evidence type="ECO:0000256" key="2">
    <source>
        <dbReference type="SAM" id="Phobius"/>
    </source>
</evidence>